<evidence type="ECO:0000256" key="1">
    <source>
        <dbReference type="ARBA" id="ARBA00009381"/>
    </source>
</evidence>
<dbReference type="PANTHER" id="PTHR43199">
    <property type="entry name" value="GLUTATHIONE HYDROLASE"/>
    <property type="match status" value="1"/>
</dbReference>
<keyword evidence="2 5" id="KW-0808">Transferase</keyword>
<dbReference type="Gene3D" id="1.10.246.130">
    <property type="match status" value="1"/>
</dbReference>
<dbReference type="EMBL" id="CADCVP010000182">
    <property type="protein sequence ID" value="CAA9497778.1"/>
    <property type="molecule type" value="Genomic_DNA"/>
</dbReference>
<dbReference type="PANTHER" id="PTHR43199:SF1">
    <property type="entry name" value="GLUTATHIONE HYDROLASE PROENZYME"/>
    <property type="match status" value="1"/>
</dbReference>
<evidence type="ECO:0000256" key="4">
    <source>
        <dbReference type="ARBA" id="ARBA00023145"/>
    </source>
</evidence>
<dbReference type="PRINTS" id="PR01210">
    <property type="entry name" value="GGTRANSPTASE"/>
</dbReference>
<dbReference type="EC" id="3.4.19.13" evidence="5"/>
<dbReference type="Gene3D" id="3.60.20.40">
    <property type="match status" value="1"/>
</dbReference>
<proteinExistence type="inferred from homology"/>
<comment type="similarity">
    <text evidence="1">Belongs to the gamma-glutamyltransferase family.</text>
</comment>
<dbReference type="InterPro" id="IPR051792">
    <property type="entry name" value="GGT_bact"/>
</dbReference>
<reference evidence="5" key="1">
    <citation type="submission" date="2020-02" db="EMBL/GenBank/DDBJ databases">
        <authorList>
            <person name="Meier V. D."/>
        </authorList>
    </citation>
    <scope>NUCLEOTIDE SEQUENCE</scope>
    <source>
        <strain evidence="5">AVDCRST_MAG69</strain>
    </source>
</reference>
<dbReference type="Pfam" id="PF01019">
    <property type="entry name" value="G_glu_transpept"/>
    <property type="match status" value="2"/>
</dbReference>
<protein>
    <submittedName>
        <fullName evidence="5">Gamma-glutamyltranspeptidase @ Glutathione hydrolase</fullName>
        <ecNumber evidence="5">2.3.2.2</ecNumber>
        <ecNumber evidence="5">3.4.19.13</ecNumber>
    </submittedName>
</protein>
<keyword evidence="3 5" id="KW-0378">Hydrolase</keyword>
<evidence type="ECO:0000256" key="3">
    <source>
        <dbReference type="ARBA" id="ARBA00022801"/>
    </source>
</evidence>
<dbReference type="EC" id="2.3.2.2" evidence="5"/>
<dbReference type="AlphaFoldDB" id="A0A6J4SFQ5"/>
<dbReference type="GO" id="GO:0103068">
    <property type="term" value="F:leukotriene C4 gamma-glutamyl transferase activity"/>
    <property type="evidence" value="ECO:0007669"/>
    <property type="project" value="UniProtKB-EC"/>
</dbReference>
<gene>
    <name evidence="5" type="ORF">AVDCRST_MAG69-1707</name>
</gene>
<keyword evidence="4" id="KW-0865">Zymogen</keyword>
<accession>A0A6J4SFQ5</accession>
<dbReference type="InterPro" id="IPR029055">
    <property type="entry name" value="Ntn_hydrolases_N"/>
</dbReference>
<keyword evidence="5" id="KW-0012">Acyltransferase</keyword>
<dbReference type="SUPFAM" id="SSF56235">
    <property type="entry name" value="N-terminal nucleophile aminohydrolases (Ntn hydrolases)"/>
    <property type="match status" value="1"/>
</dbReference>
<sequence length="491" mass="49482">MSGVIAAGHSVTAEVGAGVLRDGGNSVDAAVAAMLASFVAEPLLTGLGAGGYMLVSRPGSDPVLLDFIVAAPGRGADPAARAPLHGVEVSFSDAVQRFHVGPSSSGVYGTPAGASAAIERFGSRTLADLAAPAIALAASGVEVTPQQAYLHEILAPIVGSTPEGRATFMPGGRPPRAGERLALPELGDGLGLLAREGPAPFYTGEIARAVTDWVGARGGTPTSDDLSSYAVIDREPLTLAYRGRTVITNPPPSAGGLLLGYALSLLERGSLPSGTLGLVEAMRAAQDERTPGFVAGLAEDDFADAFLATRLGSTTHISVLDGDGMACSVTCTNGEGSGVVVPGTGIHLNNMMGEEDLSPLGFFSHPPGRRLPSMMAPTMVLAEGMPELVLGSAGSNRIRSALLQVIAGALDGGLGIGAAVQAPRVHFEDGVVYAEPGVPLRDLEAAGYTIARFRAPNLFFGGVQAVAREAASGALTGAGDPRRGGAAVVVA</sequence>
<dbReference type="InterPro" id="IPR043138">
    <property type="entry name" value="GGT_lsub"/>
</dbReference>
<evidence type="ECO:0000256" key="2">
    <source>
        <dbReference type="ARBA" id="ARBA00022679"/>
    </source>
</evidence>
<name>A0A6J4SFQ5_9ACTN</name>
<dbReference type="InterPro" id="IPR043137">
    <property type="entry name" value="GGT_ssub_C"/>
</dbReference>
<evidence type="ECO:0000313" key="5">
    <source>
        <dbReference type="EMBL" id="CAA9497778.1"/>
    </source>
</evidence>
<dbReference type="GO" id="GO:0036374">
    <property type="term" value="F:glutathione hydrolase activity"/>
    <property type="evidence" value="ECO:0007669"/>
    <property type="project" value="UniProtKB-EC"/>
</dbReference>
<organism evidence="5">
    <name type="scientific">uncultured Solirubrobacteraceae bacterium</name>
    <dbReference type="NCBI Taxonomy" id="1162706"/>
    <lineage>
        <taxon>Bacteria</taxon>
        <taxon>Bacillati</taxon>
        <taxon>Actinomycetota</taxon>
        <taxon>Thermoleophilia</taxon>
        <taxon>Solirubrobacterales</taxon>
        <taxon>Solirubrobacteraceae</taxon>
        <taxon>environmental samples</taxon>
    </lineage>
</organism>